<protein>
    <recommendedName>
        <fullName evidence="3">Dithiol-disulfide isomerase</fullName>
    </recommendedName>
</protein>
<dbReference type="EMBL" id="CP045068">
    <property type="protein sequence ID" value="QFQ92478.1"/>
    <property type="molecule type" value="Genomic_DNA"/>
</dbReference>
<reference evidence="1 2" key="1">
    <citation type="submission" date="2019-10" db="EMBL/GenBank/DDBJ databases">
        <title>Genome sequencing of Lactobacillus manihotivorans.</title>
        <authorList>
            <person name="Kim K."/>
        </authorList>
    </citation>
    <scope>NUCLEOTIDE SEQUENCE [LARGE SCALE GENOMIC DNA]</scope>
    <source>
        <strain evidence="1 2">LM010</strain>
    </source>
</reference>
<sequence>MLEMFLFVNPLGAQCRQAEAAVFRLQQESRQKVDLHVAMLLNFQVITDILTHHHQDPKDLNLRNLVNDAAYQVALDFKAAQLQGNQKARQLLLGEQEMFNDGNFTYDPAFAMALVSGYHLNQAAFLDDRQRLATTRCLDSDQHMAQEMGVTQAPDVVVFDTASLDAGVKLGNTRNYQRLKAVCEKLAEPTSPSMLHVL</sequence>
<dbReference type="Gene3D" id="3.40.30.10">
    <property type="entry name" value="Glutaredoxin"/>
    <property type="match status" value="1"/>
</dbReference>
<proteinExistence type="predicted"/>
<accession>A0A5P8JTT7</accession>
<dbReference type="AlphaFoldDB" id="A0A5P8JTT7"/>
<gene>
    <name evidence="1" type="ORF">LM010_14095</name>
</gene>
<dbReference type="Pfam" id="PF13743">
    <property type="entry name" value="Thioredoxin_5"/>
    <property type="match status" value="1"/>
</dbReference>
<dbReference type="Proteomes" id="UP000388452">
    <property type="component" value="Chromosome"/>
</dbReference>
<evidence type="ECO:0000313" key="2">
    <source>
        <dbReference type="Proteomes" id="UP000388452"/>
    </source>
</evidence>
<name>A0A5P8JTT7_9LACO</name>
<evidence type="ECO:0008006" key="3">
    <source>
        <dbReference type="Google" id="ProtNLM"/>
    </source>
</evidence>
<organism evidence="1 2">
    <name type="scientific">Lacticaseibacillus manihotivorans</name>
    <dbReference type="NCBI Taxonomy" id="88233"/>
    <lineage>
        <taxon>Bacteria</taxon>
        <taxon>Bacillati</taxon>
        <taxon>Bacillota</taxon>
        <taxon>Bacilli</taxon>
        <taxon>Lactobacillales</taxon>
        <taxon>Lactobacillaceae</taxon>
        <taxon>Lacticaseibacillus</taxon>
    </lineage>
</organism>
<evidence type="ECO:0000313" key="1">
    <source>
        <dbReference type="EMBL" id="QFQ92478.1"/>
    </source>
</evidence>